<dbReference type="InterPro" id="IPR004332">
    <property type="entry name" value="Transposase_MuDR"/>
</dbReference>
<dbReference type="EMBL" id="BJWL01000013">
    <property type="protein sequence ID" value="GFY99255.1"/>
    <property type="molecule type" value="Genomic_DNA"/>
</dbReference>
<evidence type="ECO:0000256" key="4">
    <source>
        <dbReference type="PROSITE-ProRule" id="PRU00325"/>
    </source>
</evidence>
<feature type="domain" description="SWIM-type" evidence="6">
    <location>
        <begin position="1409"/>
        <end position="1441"/>
    </location>
</feature>
<dbReference type="PANTHER" id="PTHR46033:SF8">
    <property type="entry name" value="PROTEIN MAINTENANCE OF MERISTEMS-LIKE"/>
    <property type="match status" value="1"/>
</dbReference>
<keyword evidence="2 4" id="KW-0863">Zinc-finger</keyword>
<dbReference type="PROSITE" id="PS50966">
    <property type="entry name" value="ZF_SWIM"/>
    <property type="match status" value="2"/>
</dbReference>
<dbReference type="Pfam" id="PF10536">
    <property type="entry name" value="PMD"/>
    <property type="match status" value="2"/>
</dbReference>
<dbReference type="InterPro" id="IPR019557">
    <property type="entry name" value="AminoTfrase-like_pln_mobile"/>
</dbReference>
<dbReference type="Pfam" id="PF10551">
    <property type="entry name" value="MULE"/>
    <property type="match status" value="1"/>
</dbReference>
<feature type="domain" description="SWIM-type" evidence="6">
    <location>
        <begin position="560"/>
        <end position="592"/>
    </location>
</feature>
<dbReference type="InterPro" id="IPR044824">
    <property type="entry name" value="MAIN-like"/>
</dbReference>
<evidence type="ECO:0000313" key="8">
    <source>
        <dbReference type="Proteomes" id="UP000585474"/>
    </source>
</evidence>
<keyword evidence="3" id="KW-0862">Zinc</keyword>
<keyword evidence="1" id="KW-0479">Metal-binding</keyword>
<feature type="region of interest" description="Disordered" evidence="5">
    <location>
        <begin position="2106"/>
        <end position="2139"/>
    </location>
</feature>
<name>A0A7J0FKM9_9ERIC</name>
<organism evidence="7 8">
    <name type="scientific">Actinidia rufa</name>
    <dbReference type="NCBI Taxonomy" id="165716"/>
    <lineage>
        <taxon>Eukaryota</taxon>
        <taxon>Viridiplantae</taxon>
        <taxon>Streptophyta</taxon>
        <taxon>Embryophyta</taxon>
        <taxon>Tracheophyta</taxon>
        <taxon>Spermatophyta</taxon>
        <taxon>Magnoliopsida</taxon>
        <taxon>eudicotyledons</taxon>
        <taxon>Gunneridae</taxon>
        <taxon>Pentapetalae</taxon>
        <taxon>asterids</taxon>
        <taxon>Ericales</taxon>
        <taxon>Actinidiaceae</taxon>
        <taxon>Actinidia</taxon>
    </lineage>
</organism>
<dbReference type="GO" id="GO:0008270">
    <property type="term" value="F:zinc ion binding"/>
    <property type="evidence" value="ECO:0007669"/>
    <property type="project" value="UniProtKB-KW"/>
</dbReference>
<evidence type="ECO:0000256" key="2">
    <source>
        <dbReference type="ARBA" id="ARBA00022771"/>
    </source>
</evidence>
<proteinExistence type="predicted"/>
<dbReference type="PANTHER" id="PTHR46033">
    <property type="entry name" value="PROTEIN MAIN-LIKE 2"/>
    <property type="match status" value="1"/>
</dbReference>
<feature type="compositionally biased region" description="Low complexity" evidence="5">
    <location>
        <begin position="2108"/>
        <end position="2119"/>
    </location>
</feature>
<evidence type="ECO:0000259" key="6">
    <source>
        <dbReference type="PROSITE" id="PS50966"/>
    </source>
</evidence>
<evidence type="ECO:0000313" key="7">
    <source>
        <dbReference type="EMBL" id="GFY99255.1"/>
    </source>
</evidence>
<evidence type="ECO:0000256" key="3">
    <source>
        <dbReference type="ARBA" id="ARBA00022833"/>
    </source>
</evidence>
<comment type="caution">
    <text evidence="7">The sequence shown here is derived from an EMBL/GenBank/DDBJ whole genome shotgun (WGS) entry which is preliminary data.</text>
</comment>
<dbReference type="Proteomes" id="UP000585474">
    <property type="component" value="Unassembled WGS sequence"/>
</dbReference>
<dbReference type="Pfam" id="PF04434">
    <property type="entry name" value="SWIM"/>
    <property type="match status" value="2"/>
</dbReference>
<dbReference type="Pfam" id="PF03108">
    <property type="entry name" value="DBD_Tnp_Mut"/>
    <property type="match status" value="2"/>
</dbReference>
<gene>
    <name evidence="7" type="ORF">Acr_13g0006560</name>
</gene>
<protein>
    <recommendedName>
        <fullName evidence="6">SWIM-type domain-containing protein</fullName>
    </recommendedName>
</protein>
<dbReference type="InterPro" id="IPR006564">
    <property type="entry name" value="Znf_PMZ"/>
</dbReference>
<sequence>MNTSGSHTAVGWADVHTYGELLSGRGDLSTLGSFTQMLTLGQSSRSTLAEEAPGQRMCSLFSQGECIEAGGASGSVDPVERLVALGETGTQDNEDADEDPNVGEALHDNLHIPFFTNLVGADDVVGGRDLYDGCPTWSDVTPEFAKGMVFKDKDAVIRACNWYHVKKNKHYHVVETNKNIWSTRCSHDCPWKLRACLKKQHGFFEIKQYPGPHTCLHGIESLDHRNINSTFIAHLIKTQVAEDPGWKIASIVENVKNHSGFTVSYKKAWLGRTKAIAMVFGDWDSSYKKLPKFMRTLELRNPGTAVILETLDLGMMGVRVLDRIFWAFRPCIEGFKHCPSVIGIDGTFLYGRYTGVMLIAMAKTVTNNIFPLAFALVESENYRDWSWFIHNVRHLIVPGMEVKDLIWKAGTAHQVRKFDDAMDEIKKLGTNSESAARAYRALCNEDPRKWTLAHDGGYRWGVTTTNDSECYNNVLRGARDLPITSCVEVTFYRLVATFNDKRRQIESALAKGLRYTSKVQAKLEEYQARSAGHHVTICNWASGSAEVVTSAAGTKGNHKHAVYLNPPSCDCGKWMIYHYPCSHMLAVCAKSGRQPWHLIDPKYRMDVYAHVYNTSFEPMVHEHYWAAYDGPKIIPHPSRRRDPTSGRPTKRIHNEMDVSRKRQNNHCGICKEQGHDRRPMDNVGSPGPIDGAVLTLQAHHRSTWIWEHGGTDALACRRYGSGLYDRELDPRVLHVGDQRHIHFIYQSGEASITLQDVAILLGLPVDGAPITHLQTFITVQECQDICMQAFGIIPPAEEIDSGRLRMSWLRRTFDILPEHADDVSVQRHARTYILQLIGGLLLTNYSQTLVRVAYLPLLLDLDAAGACSWGSAVLVMLYRSMCRATKTGQRQIAGALLLLQIIRDRREGISYDIDATVCYDVELGTSVAQLRDMIIPMVAEHEEHEEVSTMNTSGSHTAVGWADVHTYGELLSGRGDLSTLGSFTQMLTLGQSSRSTLAEEAPGQRMCSLFSQGECIERGGASGSVDPVERLVALGETGTQDNEDADVFFNDVVGGRDLYDGCPTWSDVTPEFAKGMVFKDKDAVIRACNWYHVKKNKHYHVVETNKNIWSTRCSHDCPWKLRACLKKQHGFFEIKQYPGPHTCLHGIESLDHRNINSTFIAHLIKTQVAEDPGWKIASIVENVKNHSGFTVSYKKAWLGRTKAIAMVFWRLGFILQKVTQVHENVGIEKSWDSCDFRNIGLGHLIVPGMEVKDLIWKAGTAHQVRKFDDAMDEIKKLGTNSESAARAYRALCNEDPRKWTLAHDGGYRWGVTTTNDSECYNNVLRGARDLPITSCVEVTFYRLVATFNDKRRQIESALAKGLRYTSKVQAKLEEYQARSAGHHVTICNWASGSAEVVTSAAGTKGNHKHAVYLNPPSCDCGKWMIYHYPCSHMLAVCAKSGRQPWHLIDPKYRMDVYAHVYNTSFEPMVHEHYWAAYDGPKIIPHPSRRRDPTSGRPTKRIHNEMDVSRKRQNNHCGICKEQGHDRRPMDNVGSPGPIDGAVLTLQAHHRSTWIWEHGGTDALACRRYGSGLYDRELDPRVLQYVLRAGFYGIYRLGPIRLDHALITTFVERWRPETHTFHLPVGEASITLQDVAILLGLPVDGAPITHLQTFITVQECQDICMQAFGIIPPAEEIDSGRLRMSWLRRTFDILPEHADDVSVQRHARTYILQLIGGLLLTNYSQTLVRVAYLPLLLDLDAAGACSWGSAVLVMLYRSMCRATKTGQRQIAGALLLLQIWACERFPRMCPHRVDDHTAGQQPLLIGGMHFLGGPWGARWRSRFRTTTTSTHVVRVYRDQLDRLRPDEFTWRPYDGIMHELPDYCRVASDIWVSRSPLVCFEVVEWHLSDRVCRQFGLRQVVPVAVDTSPALHGIDMRGRTHTDWTQFHREHIDHWHHRREYLVVGVIDVAAMRYDDPYMVWYRRITRTLVGNPAHRPTSGYVEIGSTIEIATRYIAAIHDRIDRAIYSYDRPESLQDMYDARDMCSRSLHALREHERIEQPEVPEPPSTMPPGVPATSPAMPPAFPVHPPPSTSSSQQFTQYVGATQTSASYVTPAMPSYTYHILSHDVPSSSRPSSSGVRPRRTTHRHITSPVTYDQGSSYLHVGDEEEFDGYVDPLLASTGQIEIPVSVEGVSQITQAESQRPLEPEPEPEPQPQLQPQPPQSQPHRLGTLTHVFSRRPRSSRDRRPPRCGTGGHV</sequence>
<dbReference type="InterPro" id="IPR018289">
    <property type="entry name" value="MULE_transposase_dom"/>
</dbReference>
<evidence type="ECO:0000256" key="5">
    <source>
        <dbReference type="SAM" id="MobiDB-lite"/>
    </source>
</evidence>
<feature type="compositionally biased region" description="Pro residues" evidence="5">
    <location>
        <begin position="2192"/>
        <end position="2204"/>
    </location>
</feature>
<evidence type="ECO:0000256" key="1">
    <source>
        <dbReference type="ARBA" id="ARBA00022723"/>
    </source>
</evidence>
<feature type="compositionally biased region" description="Basic residues" evidence="5">
    <location>
        <begin position="2120"/>
        <end position="2129"/>
    </location>
</feature>
<dbReference type="GO" id="GO:0010073">
    <property type="term" value="P:meristem maintenance"/>
    <property type="evidence" value="ECO:0007669"/>
    <property type="project" value="InterPro"/>
</dbReference>
<reference evidence="7 8" key="1">
    <citation type="submission" date="2019-07" db="EMBL/GenBank/DDBJ databases">
        <title>De Novo Assembly of kiwifruit Actinidia rufa.</title>
        <authorList>
            <person name="Sugita-Konishi S."/>
            <person name="Sato K."/>
            <person name="Mori E."/>
            <person name="Abe Y."/>
            <person name="Kisaki G."/>
            <person name="Hamano K."/>
            <person name="Suezawa K."/>
            <person name="Otani M."/>
            <person name="Fukuda T."/>
            <person name="Manabe T."/>
            <person name="Gomi K."/>
            <person name="Tabuchi M."/>
            <person name="Akimitsu K."/>
            <person name="Kataoka I."/>
        </authorList>
    </citation>
    <scope>NUCLEOTIDE SEQUENCE [LARGE SCALE GENOMIC DNA]</scope>
    <source>
        <strain evidence="8">cv. Fuchu</strain>
    </source>
</reference>
<dbReference type="InterPro" id="IPR007527">
    <property type="entry name" value="Znf_SWIM"/>
</dbReference>
<keyword evidence="8" id="KW-1185">Reference proteome</keyword>
<accession>A0A7J0FKM9</accession>
<dbReference type="SMART" id="SM00575">
    <property type="entry name" value="ZnF_PMZ"/>
    <property type="match status" value="2"/>
</dbReference>
<feature type="region of interest" description="Disordered" evidence="5">
    <location>
        <begin position="2173"/>
        <end position="2237"/>
    </location>
</feature>